<dbReference type="PANTHER" id="PTHR35897:SF1">
    <property type="entry name" value="METHYLTRANSFERASE AUSD"/>
    <property type="match status" value="1"/>
</dbReference>
<dbReference type="EMBL" id="SEKV01001236">
    <property type="protein sequence ID" value="TFY51259.1"/>
    <property type="molecule type" value="Genomic_DNA"/>
</dbReference>
<name>A0A4Y9XRV2_9APHY</name>
<dbReference type="Proteomes" id="UP000298390">
    <property type="component" value="Unassembled WGS sequence"/>
</dbReference>
<dbReference type="AlphaFoldDB" id="A0A4Y9XRV2"/>
<evidence type="ECO:0000256" key="4">
    <source>
        <dbReference type="ARBA" id="ARBA00038314"/>
    </source>
</evidence>
<comment type="pathway">
    <text evidence="1">Secondary metabolite biosynthesis.</text>
</comment>
<dbReference type="SUPFAM" id="SSF53335">
    <property type="entry name" value="S-adenosyl-L-methionine-dependent methyltransferases"/>
    <property type="match status" value="1"/>
</dbReference>
<organism evidence="5 6">
    <name type="scientific">Rhodofomes roseus</name>
    <dbReference type="NCBI Taxonomy" id="34475"/>
    <lineage>
        <taxon>Eukaryota</taxon>
        <taxon>Fungi</taxon>
        <taxon>Dikarya</taxon>
        <taxon>Basidiomycota</taxon>
        <taxon>Agaricomycotina</taxon>
        <taxon>Agaricomycetes</taxon>
        <taxon>Polyporales</taxon>
        <taxon>Rhodofomes</taxon>
    </lineage>
</organism>
<evidence type="ECO:0000313" key="6">
    <source>
        <dbReference type="Proteomes" id="UP000298390"/>
    </source>
</evidence>
<accession>A0A4Y9XRV2</accession>
<evidence type="ECO:0000256" key="1">
    <source>
        <dbReference type="ARBA" id="ARBA00005179"/>
    </source>
</evidence>
<comment type="similarity">
    <text evidence="4">Belongs to the class I-like SAM-binding methyltransferase superfamily.</text>
</comment>
<dbReference type="Gene3D" id="3.40.50.150">
    <property type="entry name" value="Vaccinia Virus protein VP39"/>
    <property type="match status" value="1"/>
</dbReference>
<protein>
    <recommendedName>
        <fullName evidence="7">Methyltransferase domain-containing protein</fullName>
    </recommendedName>
</protein>
<sequence length="304" mass="33604">MALGLAGSATVRAAMRDVALDESLYSLDEEESAFFKSQTGIEDDEALKSHILRVQKEAYEVWPFPCIRRFSFTKLKISRLPAYPQLVTLGRHRPGAILLDLGTCFGNDVRKAVADGFPAHNTIGSDIEPAFWRLGHELFKSTPETFPSTFIAGDVFNSAFLETRQPLKAVPEGPTPALGTLASLNPLHGRVSAIHTSAFFHLFEESNQHELARAVAGLLSPEPGSLILGVHVAAPEKGVRRSEGSDKPFEIFCHSPESWTEMWDNIFEPGTVKVETELKEMANGAQRTGINMRIWEMAWSVTRL</sequence>
<keyword evidence="2" id="KW-0808">Transferase</keyword>
<comment type="caution">
    <text evidence="5">The sequence shown here is derived from an EMBL/GenBank/DDBJ whole genome shotgun (WGS) entry which is preliminary data.</text>
</comment>
<dbReference type="InterPro" id="IPR051654">
    <property type="entry name" value="Meroterpenoid_MTases"/>
</dbReference>
<evidence type="ECO:0000313" key="5">
    <source>
        <dbReference type="EMBL" id="TFY51259.1"/>
    </source>
</evidence>
<evidence type="ECO:0000256" key="3">
    <source>
        <dbReference type="ARBA" id="ARBA00022691"/>
    </source>
</evidence>
<dbReference type="InterPro" id="IPR029063">
    <property type="entry name" value="SAM-dependent_MTases_sf"/>
</dbReference>
<dbReference type="GO" id="GO:0016740">
    <property type="term" value="F:transferase activity"/>
    <property type="evidence" value="ECO:0007669"/>
    <property type="project" value="UniProtKB-KW"/>
</dbReference>
<evidence type="ECO:0000256" key="2">
    <source>
        <dbReference type="ARBA" id="ARBA00022679"/>
    </source>
</evidence>
<reference evidence="5 6" key="1">
    <citation type="submission" date="2019-01" db="EMBL/GenBank/DDBJ databases">
        <title>Genome sequencing of the rare red list fungi Fomitopsis rosea.</title>
        <authorList>
            <person name="Buettner E."/>
            <person name="Kellner H."/>
        </authorList>
    </citation>
    <scope>NUCLEOTIDE SEQUENCE [LARGE SCALE GENOMIC DNA]</scope>
    <source>
        <strain evidence="5 6">DSM 105464</strain>
    </source>
</reference>
<gene>
    <name evidence="5" type="ORF">EVJ58_g10662</name>
</gene>
<dbReference type="STRING" id="34475.A0A4Y9XRV2"/>
<proteinExistence type="inferred from homology"/>
<evidence type="ECO:0008006" key="7">
    <source>
        <dbReference type="Google" id="ProtNLM"/>
    </source>
</evidence>
<keyword evidence="3" id="KW-0949">S-adenosyl-L-methionine</keyword>
<dbReference type="PANTHER" id="PTHR35897">
    <property type="entry name" value="METHYLTRANSFERASE AUSD"/>
    <property type="match status" value="1"/>
</dbReference>